<dbReference type="Pfam" id="PF08007">
    <property type="entry name" value="JmjC_2"/>
    <property type="match status" value="1"/>
</dbReference>
<evidence type="ECO:0000256" key="1">
    <source>
        <dbReference type="ARBA" id="ARBA00001954"/>
    </source>
</evidence>
<dbReference type="RefSeq" id="WP_007338130.1">
    <property type="nucleotide sequence ID" value="NZ_AMWG01000086.1"/>
</dbReference>
<accession>L7CFT1</accession>
<comment type="cofactor">
    <cofactor evidence="1">
        <name>Fe(2+)</name>
        <dbReference type="ChEBI" id="CHEBI:29033"/>
    </cofactor>
</comment>
<organism evidence="5 6">
    <name type="scientific">Rhodopirellula baltica SWK14</name>
    <dbReference type="NCBI Taxonomy" id="993516"/>
    <lineage>
        <taxon>Bacteria</taxon>
        <taxon>Pseudomonadati</taxon>
        <taxon>Planctomycetota</taxon>
        <taxon>Planctomycetia</taxon>
        <taxon>Pirellulales</taxon>
        <taxon>Pirellulaceae</taxon>
        <taxon>Rhodopirellula</taxon>
    </lineage>
</organism>
<reference evidence="5 6" key="1">
    <citation type="journal article" date="2013" name="Mar. Genomics">
        <title>Expression of sulfatases in Rhodopirellula baltica and the diversity of sulfatases in the genus Rhodopirellula.</title>
        <authorList>
            <person name="Wegner C.E."/>
            <person name="Richter-Heitmann T."/>
            <person name="Klindworth A."/>
            <person name="Klockow C."/>
            <person name="Richter M."/>
            <person name="Achstetter T."/>
            <person name="Glockner F.O."/>
            <person name="Harder J."/>
        </authorList>
    </citation>
    <scope>NUCLEOTIDE SEQUENCE [LARGE SCALE GENOMIC DNA]</scope>
    <source>
        <strain evidence="5 6">SWK14</strain>
    </source>
</reference>
<evidence type="ECO:0000313" key="6">
    <source>
        <dbReference type="Proteomes" id="UP000010959"/>
    </source>
</evidence>
<name>L7CFT1_RHOBT</name>
<dbReference type="Proteomes" id="UP000010959">
    <property type="component" value="Unassembled WGS sequence"/>
</dbReference>
<dbReference type="SUPFAM" id="SSF51197">
    <property type="entry name" value="Clavaminate synthase-like"/>
    <property type="match status" value="1"/>
</dbReference>
<gene>
    <name evidence="5" type="ORF">RBSWK_03187</name>
</gene>
<dbReference type="AlphaFoldDB" id="L7CFT1"/>
<feature type="domain" description="JmjC" evidence="4">
    <location>
        <begin position="85"/>
        <end position="247"/>
    </location>
</feature>
<comment type="caution">
    <text evidence="5">The sequence shown here is derived from an EMBL/GenBank/DDBJ whole genome shotgun (WGS) entry which is preliminary data.</text>
</comment>
<dbReference type="PATRIC" id="fig|993516.3.peg.3393"/>
<dbReference type="PROSITE" id="PS51184">
    <property type="entry name" value="JMJC"/>
    <property type="match status" value="1"/>
</dbReference>
<sequence>MPTIASLFDMSSSKRSSHFLEEEFERKPVVFRSDVQSSPIVFINDVDKVLADFHLPYPFVRVVRDHETLRHPSDLPLMALSRQCLMDRTAWYVESVAAGCSLLIQAMNRRLTCVRHICNQIEKASGLLCQANGYLTPRGSQTFNLHFDTHDVFVWQQEGSKAWKVFGSEVDNPSYHHRFQVDEKRREQLVEEGPIIDTTLTPGDMLYIPRGYLHCGQATADDSFHLTVGVFRKSHLDYVSEFFGAQSDNPEAMKFFEENADKLSLDLIFNYVNDANS</sequence>
<dbReference type="EMBL" id="AMWG01000086">
    <property type="protein sequence ID" value="ELP32878.1"/>
    <property type="molecule type" value="Genomic_DNA"/>
</dbReference>
<dbReference type="InterPro" id="IPR039994">
    <property type="entry name" value="NO66-like"/>
</dbReference>
<evidence type="ECO:0000313" key="5">
    <source>
        <dbReference type="EMBL" id="ELP32878.1"/>
    </source>
</evidence>
<dbReference type="Gene3D" id="2.60.120.650">
    <property type="entry name" value="Cupin"/>
    <property type="match status" value="1"/>
</dbReference>
<protein>
    <submittedName>
        <fullName evidence="5">Cupin 4 family protein</fullName>
    </submittedName>
</protein>
<dbReference type="PANTHER" id="PTHR13096">
    <property type="entry name" value="MINA53 MYC INDUCED NUCLEAR ANTIGEN"/>
    <property type="match status" value="1"/>
</dbReference>
<keyword evidence="3" id="KW-0408">Iron</keyword>
<evidence type="ECO:0000256" key="3">
    <source>
        <dbReference type="ARBA" id="ARBA00023004"/>
    </source>
</evidence>
<proteinExistence type="predicted"/>
<evidence type="ECO:0000256" key="2">
    <source>
        <dbReference type="ARBA" id="ARBA00022723"/>
    </source>
</evidence>
<dbReference type="PANTHER" id="PTHR13096:SF8">
    <property type="entry name" value="RIBOSOMAL OXYGENASE 1"/>
    <property type="match status" value="1"/>
</dbReference>
<keyword evidence="2" id="KW-0479">Metal-binding</keyword>
<dbReference type="InterPro" id="IPR003347">
    <property type="entry name" value="JmjC_dom"/>
</dbReference>
<evidence type="ECO:0000259" key="4">
    <source>
        <dbReference type="PROSITE" id="PS51184"/>
    </source>
</evidence>
<dbReference type="GO" id="GO:0046872">
    <property type="term" value="F:metal ion binding"/>
    <property type="evidence" value="ECO:0007669"/>
    <property type="project" value="UniProtKB-KW"/>
</dbReference>